<reference evidence="1" key="2">
    <citation type="journal article" date="2014" name="ISME J.">
        <title>Microbial stratification in low pH oxic and suboxic macroscopic growths along an acid mine drainage.</title>
        <authorList>
            <person name="Mendez-Garcia C."/>
            <person name="Mesa V."/>
            <person name="Sprenger R.R."/>
            <person name="Richter M."/>
            <person name="Diez M.S."/>
            <person name="Solano J."/>
            <person name="Bargiela R."/>
            <person name="Golyshina O.V."/>
            <person name="Manteca A."/>
            <person name="Ramos J.L."/>
            <person name="Gallego J.R."/>
            <person name="Llorente I."/>
            <person name="Martins Dos Santos V.A."/>
            <person name="Jensen O.N."/>
            <person name="Pelaez A.I."/>
            <person name="Sanchez J."/>
            <person name="Ferrer M."/>
        </authorList>
    </citation>
    <scope>NUCLEOTIDE SEQUENCE</scope>
</reference>
<proteinExistence type="predicted"/>
<comment type="caution">
    <text evidence="1">The sequence shown here is derived from an EMBL/GenBank/DDBJ whole genome shotgun (WGS) entry which is preliminary data.</text>
</comment>
<feature type="non-terminal residue" evidence="1">
    <location>
        <position position="48"/>
    </location>
</feature>
<dbReference type="EMBL" id="AUZX01003466">
    <property type="protein sequence ID" value="EQD73823.1"/>
    <property type="molecule type" value="Genomic_DNA"/>
</dbReference>
<sequence>MPPGIGSADIESKQYVFEIETGFKNDINDIGKRMEQYRKQGKDTIIVV</sequence>
<accession>T1BZ69</accession>
<protein>
    <submittedName>
        <fullName evidence="1">Uncharacterized protein</fullName>
    </submittedName>
</protein>
<reference evidence="1" key="1">
    <citation type="submission" date="2013-08" db="EMBL/GenBank/DDBJ databases">
        <authorList>
            <person name="Mendez C."/>
            <person name="Richter M."/>
            <person name="Ferrer M."/>
            <person name="Sanchez J."/>
        </authorList>
    </citation>
    <scope>NUCLEOTIDE SEQUENCE</scope>
</reference>
<evidence type="ECO:0000313" key="1">
    <source>
        <dbReference type="EMBL" id="EQD73823.1"/>
    </source>
</evidence>
<dbReference type="AlphaFoldDB" id="T1BZ69"/>
<name>T1BZ69_9ZZZZ</name>
<organism evidence="1">
    <name type="scientific">mine drainage metagenome</name>
    <dbReference type="NCBI Taxonomy" id="410659"/>
    <lineage>
        <taxon>unclassified sequences</taxon>
        <taxon>metagenomes</taxon>
        <taxon>ecological metagenomes</taxon>
    </lineage>
</organism>
<gene>
    <name evidence="1" type="ORF">B1A_04758</name>
</gene>